<feature type="compositionally biased region" description="Polar residues" evidence="1">
    <location>
        <begin position="36"/>
        <end position="48"/>
    </location>
</feature>
<feature type="compositionally biased region" description="Basic and acidic residues" evidence="1">
    <location>
        <begin position="56"/>
        <end position="67"/>
    </location>
</feature>
<reference evidence="2 3" key="1">
    <citation type="journal article" date="2021" name="Elife">
        <title>Chloroplast acquisition without the gene transfer in kleptoplastic sea slugs, Plakobranchus ocellatus.</title>
        <authorList>
            <person name="Maeda T."/>
            <person name="Takahashi S."/>
            <person name="Yoshida T."/>
            <person name="Shimamura S."/>
            <person name="Takaki Y."/>
            <person name="Nagai Y."/>
            <person name="Toyoda A."/>
            <person name="Suzuki Y."/>
            <person name="Arimoto A."/>
            <person name="Ishii H."/>
            <person name="Satoh N."/>
            <person name="Nishiyama T."/>
            <person name="Hasebe M."/>
            <person name="Maruyama T."/>
            <person name="Minagawa J."/>
            <person name="Obokata J."/>
            <person name="Shigenobu S."/>
        </authorList>
    </citation>
    <scope>NUCLEOTIDE SEQUENCE [LARGE SCALE GENOMIC DNA]</scope>
</reference>
<organism evidence="2 3">
    <name type="scientific">Plakobranchus ocellatus</name>
    <dbReference type="NCBI Taxonomy" id="259542"/>
    <lineage>
        <taxon>Eukaryota</taxon>
        <taxon>Metazoa</taxon>
        <taxon>Spiralia</taxon>
        <taxon>Lophotrochozoa</taxon>
        <taxon>Mollusca</taxon>
        <taxon>Gastropoda</taxon>
        <taxon>Heterobranchia</taxon>
        <taxon>Euthyneura</taxon>
        <taxon>Panpulmonata</taxon>
        <taxon>Sacoglossa</taxon>
        <taxon>Placobranchoidea</taxon>
        <taxon>Plakobranchidae</taxon>
        <taxon>Plakobranchus</taxon>
    </lineage>
</organism>
<keyword evidence="3" id="KW-1185">Reference proteome</keyword>
<gene>
    <name evidence="2" type="ORF">PoB_005889900</name>
</gene>
<comment type="caution">
    <text evidence="2">The sequence shown here is derived from an EMBL/GenBank/DDBJ whole genome shotgun (WGS) entry which is preliminary data.</text>
</comment>
<sequence length="103" mass="11152">MPVLFKRNSTTALGGGGGGGGGGEGSYPSSSDKHGQTSSSSNNLQASLGMQFGARKPSEPDERERVLAGKIQTRNITLTERKRREDFQKKMEAATVIQRAWRR</sequence>
<proteinExistence type="predicted"/>
<evidence type="ECO:0000256" key="1">
    <source>
        <dbReference type="SAM" id="MobiDB-lite"/>
    </source>
</evidence>
<accession>A0AAV4CM22</accession>
<name>A0AAV4CM22_9GAST</name>
<feature type="compositionally biased region" description="Gly residues" evidence="1">
    <location>
        <begin position="13"/>
        <end position="25"/>
    </location>
</feature>
<dbReference type="AlphaFoldDB" id="A0AAV4CM22"/>
<evidence type="ECO:0000313" key="2">
    <source>
        <dbReference type="EMBL" id="GFO32394.1"/>
    </source>
</evidence>
<dbReference type="Proteomes" id="UP000735302">
    <property type="component" value="Unassembled WGS sequence"/>
</dbReference>
<protein>
    <submittedName>
        <fullName evidence="2">Uncharacterized protein</fullName>
    </submittedName>
</protein>
<feature type="region of interest" description="Disordered" evidence="1">
    <location>
        <begin position="1"/>
        <end position="69"/>
    </location>
</feature>
<dbReference type="EMBL" id="BLXT01006630">
    <property type="protein sequence ID" value="GFO32394.1"/>
    <property type="molecule type" value="Genomic_DNA"/>
</dbReference>
<evidence type="ECO:0000313" key="3">
    <source>
        <dbReference type="Proteomes" id="UP000735302"/>
    </source>
</evidence>